<accession>A0A644UGV4</accession>
<gene>
    <name evidence="1" type="ORF">SDC9_23933</name>
</gene>
<name>A0A644UGV4_9ZZZZ</name>
<reference evidence="1" key="1">
    <citation type="submission" date="2019-08" db="EMBL/GenBank/DDBJ databases">
        <authorList>
            <person name="Kucharzyk K."/>
            <person name="Murdoch R.W."/>
            <person name="Higgins S."/>
            <person name="Loffler F."/>
        </authorList>
    </citation>
    <scope>NUCLEOTIDE SEQUENCE</scope>
</reference>
<dbReference type="AlphaFoldDB" id="A0A644UGV4"/>
<sequence>MTTYTKIGDTIIGDKIIVEARKIDDITVIVKSGRHKAQRTVLKDNAKCVIDKKVRFLKD</sequence>
<dbReference type="EMBL" id="VSSQ01000113">
    <property type="protein sequence ID" value="MPL78072.1"/>
    <property type="molecule type" value="Genomic_DNA"/>
</dbReference>
<comment type="caution">
    <text evidence="1">The sequence shown here is derived from an EMBL/GenBank/DDBJ whole genome shotgun (WGS) entry which is preliminary data.</text>
</comment>
<proteinExistence type="predicted"/>
<protein>
    <submittedName>
        <fullName evidence="1">Uncharacterized protein</fullName>
    </submittedName>
</protein>
<evidence type="ECO:0000313" key="1">
    <source>
        <dbReference type="EMBL" id="MPL78072.1"/>
    </source>
</evidence>
<organism evidence="1">
    <name type="scientific">bioreactor metagenome</name>
    <dbReference type="NCBI Taxonomy" id="1076179"/>
    <lineage>
        <taxon>unclassified sequences</taxon>
        <taxon>metagenomes</taxon>
        <taxon>ecological metagenomes</taxon>
    </lineage>
</organism>